<dbReference type="InterPro" id="IPR036637">
    <property type="entry name" value="Phosphohistidine_dom_sf"/>
</dbReference>
<dbReference type="Pfam" id="PF00391">
    <property type="entry name" value="PEP-utilizers"/>
    <property type="match status" value="1"/>
</dbReference>
<dbReference type="PANTHER" id="PTHR22931:SF9">
    <property type="entry name" value="PYRUVATE, PHOSPHATE DIKINASE 1, CHLOROPLASTIC"/>
    <property type="match status" value="1"/>
</dbReference>
<dbReference type="InterPro" id="IPR010121">
    <property type="entry name" value="Pyruvate_phosphate_dikinase"/>
</dbReference>
<protein>
    <submittedName>
        <fullName evidence="3">Phosphate kinase</fullName>
    </submittedName>
</protein>
<dbReference type="SUPFAM" id="SSF52009">
    <property type="entry name" value="Phosphohistidine domain"/>
    <property type="match status" value="1"/>
</dbReference>
<dbReference type="GO" id="GO:0050242">
    <property type="term" value="F:pyruvate, phosphate dikinase activity"/>
    <property type="evidence" value="ECO:0007669"/>
    <property type="project" value="InterPro"/>
</dbReference>
<organism evidence="3 4">
    <name type="scientific">Intrasporangium chromatireducens Q5-1</name>
    <dbReference type="NCBI Taxonomy" id="584657"/>
    <lineage>
        <taxon>Bacteria</taxon>
        <taxon>Bacillati</taxon>
        <taxon>Actinomycetota</taxon>
        <taxon>Actinomycetes</taxon>
        <taxon>Micrococcales</taxon>
        <taxon>Intrasporangiaceae</taxon>
        <taxon>Intrasporangium</taxon>
    </lineage>
</organism>
<dbReference type="GO" id="GO:0016301">
    <property type="term" value="F:kinase activity"/>
    <property type="evidence" value="ECO:0007669"/>
    <property type="project" value="UniProtKB-KW"/>
</dbReference>
<dbReference type="GO" id="GO:0005524">
    <property type="term" value="F:ATP binding"/>
    <property type="evidence" value="ECO:0007669"/>
    <property type="project" value="InterPro"/>
</dbReference>
<feature type="domain" description="Pyruvate phosphate dikinase AMP/ATP-binding" evidence="2">
    <location>
        <begin position="71"/>
        <end position="289"/>
    </location>
</feature>
<keyword evidence="3" id="KW-0418">Kinase</keyword>
<dbReference type="Gene3D" id="1.10.189.10">
    <property type="entry name" value="Pyruvate Phosphate Dikinase, domain 2"/>
    <property type="match status" value="1"/>
</dbReference>
<dbReference type="NCBIfam" id="NF004531">
    <property type="entry name" value="PRK05878.1"/>
    <property type="match status" value="1"/>
</dbReference>
<dbReference type="Gene3D" id="3.30.470.20">
    <property type="entry name" value="ATP-grasp fold, B domain"/>
    <property type="match status" value="1"/>
</dbReference>
<dbReference type="EMBL" id="AWQS01000050">
    <property type="protein sequence ID" value="EWT06393.1"/>
    <property type="molecule type" value="Genomic_DNA"/>
</dbReference>
<gene>
    <name evidence="3" type="ORF">N864_21720</name>
</gene>
<dbReference type="AlphaFoldDB" id="W9GNJ1"/>
<keyword evidence="4" id="KW-1185">Reference proteome</keyword>
<sequence>MKHEAETAGPLVSAEQIFFFDHPHEAPARGLESLLGGKGAGLAEMTRALGLPVPPGFTVALPVCRAYREGGWPADLDGALRASMAELGARMGRKFGDPADPLLVSVRSGAPVSMPGMLDTILNLGLTDETVLGLARASGDERFAWDTYRRFLAMYASIVLEVPGEAFPGFDDGTDASVSLPESVQRLKAHIEEVSGRQVPQDPYVQLHEAVKAVFCSWDSSRARAYRSAEGIQEDMGTAVNVQAMVFGNRGPESGTGVVFTRNPSTGHRQLYGDYLPRAQGEDVVAGTAKTLPVGYLAEHTPRAHRELMRALRALETHYRDMCDVEFTVEDGKLWVLQTRIGKRGAVAAVRCATHMVNDLHIGLTPEEAVARVPFEVRERARQEVLAAAEVSDASEPVLDVGLGASPGRVSGRVVLTADEAADAEDDVILVRPETSPEDVPAMAASVGVLTTRGGLVSHAAVVARGWGIPAVVGAHNLTITAEGFTNTSGVLVRAGDTITIDGATGRVWLGELQTTGSERASDQILDNELPELALLEQWAADLKNRKGTADA</sequence>
<evidence type="ECO:0000313" key="3">
    <source>
        <dbReference type="EMBL" id="EWT06393.1"/>
    </source>
</evidence>
<dbReference type="InterPro" id="IPR008279">
    <property type="entry name" value="PEP-util_enz_mobile_dom"/>
</dbReference>
<dbReference type="InterPro" id="IPR002192">
    <property type="entry name" value="PPDK_AMP/ATP-bd"/>
</dbReference>
<proteinExistence type="predicted"/>
<evidence type="ECO:0000259" key="1">
    <source>
        <dbReference type="Pfam" id="PF00391"/>
    </source>
</evidence>
<dbReference type="Proteomes" id="UP000019494">
    <property type="component" value="Unassembled WGS sequence"/>
</dbReference>
<evidence type="ECO:0000313" key="4">
    <source>
        <dbReference type="Proteomes" id="UP000019494"/>
    </source>
</evidence>
<keyword evidence="3" id="KW-0808">Transferase</keyword>
<comment type="caution">
    <text evidence="3">The sequence shown here is derived from an EMBL/GenBank/DDBJ whole genome shotgun (WGS) entry which is preliminary data.</text>
</comment>
<dbReference type="PATRIC" id="fig|584657.3.peg.1677"/>
<name>W9GNJ1_9MICO</name>
<dbReference type="SUPFAM" id="SSF56059">
    <property type="entry name" value="Glutathione synthetase ATP-binding domain-like"/>
    <property type="match status" value="1"/>
</dbReference>
<reference evidence="4" key="1">
    <citation type="submission" date="2013-08" db="EMBL/GenBank/DDBJ databases">
        <title>Intrasporangium oryzae NRRL B-24470.</title>
        <authorList>
            <person name="Liu H."/>
            <person name="Wang G."/>
        </authorList>
    </citation>
    <scope>NUCLEOTIDE SEQUENCE [LARGE SCALE GENOMIC DNA]</scope>
    <source>
        <strain evidence="4">Q5-1</strain>
    </source>
</reference>
<feature type="domain" description="PEP-utilising enzyme mobile" evidence="1">
    <location>
        <begin position="425"/>
        <end position="506"/>
    </location>
</feature>
<dbReference type="Gene3D" id="1.20.80.30">
    <property type="match status" value="1"/>
</dbReference>
<dbReference type="InterPro" id="IPR013815">
    <property type="entry name" value="ATP_grasp_subdomain_1"/>
</dbReference>
<feature type="domain" description="Pyruvate phosphate dikinase AMP/ATP-binding" evidence="2">
    <location>
        <begin position="306"/>
        <end position="345"/>
    </location>
</feature>
<dbReference type="OrthoDB" id="9765468at2"/>
<dbReference type="Gene3D" id="3.50.30.10">
    <property type="entry name" value="Phosphohistidine domain"/>
    <property type="match status" value="1"/>
</dbReference>
<accession>W9GNJ1</accession>
<evidence type="ECO:0000259" key="2">
    <source>
        <dbReference type="Pfam" id="PF01326"/>
    </source>
</evidence>
<dbReference type="PANTHER" id="PTHR22931">
    <property type="entry name" value="PHOSPHOENOLPYRUVATE DIKINASE-RELATED"/>
    <property type="match status" value="1"/>
</dbReference>
<dbReference type="Gene3D" id="3.30.1490.20">
    <property type="entry name" value="ATP-grasp fold, A domain"/>
    <property type="match status" value="1"/>
</dbReference>
<dbReference type="Pfam" id="PF01326">
    <property type="entry name" value="PPDK_N"/>
    <property type="match status" value="2"/>
</dbReference>
<dbReference type="RefSeq" id="WP_051518356.1">
    <property type="nucleotide sequence ID" value="NZ_AWQS01000050.1"/>
</dbReference>